<organism evidence="1 2">
    <name type="scientific">Streblomastix strix</name>
    <dbReference type="NCBI Taxonomy" id="222440"/>
    <lineage>
        <taxon>Eukaryota</taxon>
        <taxon>Metamonada</taxon>
        <taxon>Preaxostyla</taxon>
        <taxon>Oxymonadida</taxon>
        <taxon>Streblomastigidae</taxon>
        <taxon>Streblomastix</taxon>
    </lineage>
</organism>
<dbReference type="Proteomes" id="UP000324800">
    <property type="component" value="Unassembled WGS sequence"/>
</dbReference>
<comment type="caution">
    <text evidence="1">The sequence shown here is derived from an EMBL/GenBank/DDBJ whole genome shotgun (WGS) entry which is preliminary data.</text>
</comment>
<accession>A0A5J4V9E0</accession>
<proteinExistence type="predicted"/>
<protein>
    <submittedName>
        <fullName evidence="1">Uncharacterized protein</fullName>
    </submittedName>
</protein>
<evidence type="ECO:0000313" key="1">
    <source>
        <dbReference type="EMBL" id="KAA6379178.1"/>
    </source>
</evidence>
<dbReference type="AlphaFoldDB" id="A0A5J4V9E0"/>
<dbReference type="EMBL" id="SNRW01008659">
    <property type="protein sequence ID" value="KAA6379178.1"/>
    <property type="molecule type" value="Genomic_DNA"/>
</dbReference>
<evidence type="ECO:0000313" key="2">
    <source>
        <dbReference type="Proteomes" id="UP000324800"/>
    </source>
</evidence>
<name>A0A5J4V9E0_9EUKA</name>
<sequence length="124" mass="13941">MNPATPSLMFSNPEMYDPLVKFSQASRYLLAVTAIVTATAIATTATTTTPPHFRFCIQQCLISREDFKTCTPLTDKQTSLQSLNVKGFCDVNLLCHFEYMILITLVSHTKSYIPFYDVLCTVLM</sequence>
<gene>
    <name evidence="1" type="ORF">EZS28_025298</name>
</gene>
<reference evidence="1 2" key="1">
    <citation type="submission" date="2019-03" db="EMBL/GenBank/DDBJ databases">
        <title>Single cell metagenomics reveals metabolic interactions within the superorganism composed of flagellate Streblomastix strix and complex community of Bacteroidetes bacteria on its surface.</title>
        <authorList>
            <person name="Treitli S.C."/>
            <person name="Kolisko M."/>
            <person name="Husnik F."/>
            <person name="Keeling P."/>
            <person name="Hampl V."/>
        </authorList>
    </citation>
    <scope>NUCLEOTIDE SEQUENCE [LARGE SCALE GENOMIC DNA]</scope>
    <source>
        <strain evidence="1">ST1C</strain>
    </source>
</reference>